<evidence type="ECO:0000313" key="3">
    <source>
        <dbReference type="Proteomes" id="UP000886520"/>
    </source>
</evidence>
<evidence type="ECO:0000259" key="1">
    <source>
        <dbReference type="Pfam" id="PF06985"/>
    </source>
</evidence>
<dbReference type="Proteomes" id="UP000886520">
    <property type="component" value="Chromosome 6"/>
</dbReference>
<feature type="domain" description="Heterokaryon incompatibility" evidence="1">
    <location>
        <begin position="36"/>
        <end position="133"/>
    </location>
</feature>
<keyword evidence="3" id="KW-1185">Reference proteome</keyword>
<reference evidence="2" key="1">
    <citation type="submission" date="2021-01" db="EMBL/GenBank/DDBJ databases">
        <title>Adiantum capillus-veneris genome.</title>
        <authorList>
            <person name="Fang Y."/>
            <person name="Liao Q."/>
        </authorList>
    </citation>
    <scope>NUCLEOTIDE SEQUENCE</scope>
    <source>
        <strain evidence="2">H3</strain>
        <tissue evidence="2">Leaf</tissue>
    </source>
</reference>
<dbReference type="Pfam" id="PF06985">
    <property type="entry name" value="HET"/>
    <property type="match status" value="1"/>
</dbReference>
<gene>
    <name evidence="2" type="ORF">GOP47_0006399</name>
</gene>
<dbReference type="InterPro" id="IPR010730">
    <property type="entry name" value="HET"/>
</dbReference>
<dbReference type="OrthoDB" id="194358at2759"/>
<organism evidence="2 3">
    <name type="scientific">Adiantum capillus-veneris</name>
    <name type="common">Maidenhair fern</name>
    <dbReference type="NCBI Taxonomy" id="13818"/>
    <lineage>
        <taxon>Eukaryota</taxon>
        <taxon>Viridiplantae</taxon>
        <taxon>Streptophyta</taxon>
        <taxon>Embryophyta</taxon>
        <taxon>Tracheophyta</taxon>
        <taxon>Polypodiopsida</taxon>
        <taxon>Polypodiidae</taxon>
        <taxon>Polypodiales</taxon>
        <taxon>Pteridineae</taxon>
        <taxon>Pteridaceae</taxon>
        <taxon>Vittarioideae</taxon>
        <taxon>Adiantum</taxon>
    </lineage>
</organism>
<name>A0A9D4ZK95_ADICA</name>
<evidence type="ECO:0000313" key="2">
    <source>
        <dbReference type="EMBL" id="KAI5078728.1"/>
    </source>
</evidence>
<dbReference type="PANTHER" id="PTHR24148">
    <property type="entry name" value="ANKYRIN REPEAT DOMAIN-CONTAINING PROTEIN 39 HOMOLOG-RELATED"/>
    <property type="match status" value="1"/>
</dbReference>
<protein>
    <recommendedName>
        <fullName evidence="1">Heterokaryon incompatibility domain-containing protein</fullName>
    </recommendedName>
</protein>
<dbReference type="InterPro" id="IPR052895">
    <property type="entry name" value="HetReg/Transcr_Mod"/>
</dbReference>
<comment type="caution">
    <text evidence="2">The sequence shown here is derived from an EMBL/GenBank/DDBJ whole genome shotgun (WGS) entry which is preliminary data.</text>
</comment>
<sequence>MDKLLEHPIRVIDIPETLNSEGGGIHFVRPHDWGFHVLSHTWSGLVRQMSERIGLSIGASVGEDEDAYSLAFRNEDLRQEPCYSYIMDIFQLLHADGVRYIWFDALCINQTQEAEKSHEINNMGGFFSLTKGSYVVSHGFGKANGLWGESIGCLPRWFTRVWTFQEFLLPQQVSFLVEGGIDHRFVALINKLIKDKGKSGLCKCFLDMPSAELDEFFFHHFKDDDLDWIGGFEFRNPQWKSIVQLIDERSPHDDCAWENDDQPWTVGPTCYRYLDKCCKDDNKSNKLSRRDLLQERKSLHAKEPLLEITSDKESNGIICGETTCSACGSRPMIRQANITQQKQMSYFFDREVYLALMQCHSRLLESCGPKPDKPSRDIQVLRGLYCALATEGNWRPCHVICEVGGRDCSNEEDRVLALLGLLGLRLKKLRTGKPLPEQILELAKVGGSAMLLELCTVNQKGSALPHMSWAPDFHGHNEKLEHASRPKEVDMQVEKLLANGSLQVKAKVVHGRVVSKDTSVGRAQRALDYCLIFENHHPANDQNRTFSIPLRLTFGGKSVTSRTIASEDKENPSSHILHFEFSDEDMKEAGSFEVPIEHLMGKPTVSFPVCLLLLGKDVVERKLLLICLPNQKSSAHLSGHILELHKIGSMGLNEDVYVSLHNALDSNNMQDCIIGGFGKDLTQYITHTYLTKIKGKY</sequence>
<dbReference type="AlphaFoldDB" id="A0A9D4ZK95"/>
<dbReference type="EMBL" id="JABFUD020000006">
    <property type="protein sequence ID" value="KAI5078728.1"/>
    <property type="molecule type" value="Genomic_DNA"/>
</dbReference>
<dbReference type="PANTHER" id="PTHR24148:SF64">
    <property type="entry name" value="HETEROKARYON INCOMPATIBILITY DOMAIN-CONTAINING PROTEIN"/>
    <property type="match status" value="1"/>
</dbReference>
<proteinExistence type="predicted"/>
<accession>A0A9D4ZK95</accession>